<evidence type="ECO:0000313" key="2">
    <source>
        <dbReference type="WBParaSite" id="nRc.2.0.1.t34036-RA"/>
    </source>
</evidence>
<dbReference type="Proteomes" id="UP000887565">
    <property type="component" value="Unplaced"/>
</dbReference>
<dbReference type="WBParaSite" id="nRc.2.0.1.t34036-RA">
    <property type="protein sequence ID" value="nRc.2.0.1.t34036-RA"/>
    <property type="gene ID" value="nRc.2.0.1.g34036"/>
</dbReference>
<protein>
    <submittedName>
        <fullName evidence="2">Uncharacterized protein</fullName>
    </submittedName>
</protein>
<organism evidence="1 2">
    <name type="scientific">Romanomermis culicivorax</name>
    <name type="common">Nematode worm</name>
    <dbReference type="NCBI Taxonomy" id="13658"/>
    <lineage>
        <taxon>Eukaryota</taxon>
        <taxon>Metazoa</taxon>
        <taxon>Ecdysozoa</taxon>
        <taxon>Nematoda</taxon>
        <taxon>Enoplea</taxon>
        <taxon>Dorylaimia</taxon>
        <taxon>Mermithida</taxon>
        <taxon>Mermithoidea</taxon>
        <taxon>Mermithidae</taxon>
        <taxon>Romanomermis</taxon>
    </lineage>
</organism>
<keyword evidence="1" id="KW-1185">Reference proteome</keyword>
<evidence type="ECO:0000313" key="1">
    <source>
        <dbReference type="Proteomes" id="UP000887565"/>
    </source>
</evidence>
<reference evidence="2" key="1">
    <citation type="submission" date="2022-11" db="UniProtKB">
        <authorList>
            <consortium name="WormBaseParasite"/>
        </authorList>
    </citation>
    <scope>IDENTIFICATION</scope>
</reference>
<dbReference type="AlphaFoldDB" id="A0A915K5N6"/>
<sequence length="83" mass="9685">MPLSDANLPSISAYSIHILQVESPIGTKDTNEVNVFENNLYLEYQHWRISDHRLKAAKAKRIRRYSQFVALKYVTKEFKVDST</sequence>
<accession>A0A915K5N6</accession>
<proteinExistence type="predicted"/>
<name>A0A915K5N6_ROMCU</name>